<organism evidence="1 2">
    <name type="scientific">Mariprofundus ferrooxydans PV-1</name>
    <dbReference type="NCBI Taxonomy" id="314345"/>
    <lineage>
        <taxon>Bacteria</taxon>
        <taxon>Pseudomonadati</taxon>
        <taxon>Pseudomonadota</taxon>
        <taxon>Candidatius Mariprofundia</taxon>
        <taxon>Mariprofundales</taxon>
        <taxon>Mariprofundaceae</taxon>
        <taxon>Mariprofundus</taxon>
    </lineage>
</organism>
<dbReference type="HOGENOM" id="CLU_087266_0_0_0"/>
<gene>
    <name evidence="1" type="ORF">SPV1_12827</name>
</gene>
<reference evidence="1 2" key="1">
    <citation type="submission" date="2006-09" db="EMBL/GenBank/DDBJ databases">
        <authorList>
            <person name="Emerson D."/>
            <person name="Ferriera S."/>
            <person name="Johnson J."/>
            <person name="Kravitz S."/>
            <person name="Halpern A."/>
            <person name="Remington K."/>
            <person name="Beeson K."/>
            <person name="Tran B."/>
            <person name="Rogers Y.-H."/>
            <person name="Friedman R."/>
            <person name="Venter J.C."/>
        </authorList>
    </citation>
    <scope>NUCLEOTIDE SEQUENCE [LARGE SCALE GENOMIC DNA]</scope>
    <source>
        <strain evidence="1 2">PV-1</strain>
    </source>
</reference>
<dbReference type="eggNOG" id="ENOG503319C">
    <property type="taxonomic scope" value="Bacteria"/>
</dbReference>
<accession>Q0EX16</accession>
<dbReference type="Proteomes" id="UP000005297">
    <property type="component" value="Unassembled WGS sequence"/>
</dbReference>
<dbReference type="AlphaFoldDB" id="Q0EX16"/>
<evidence type="ECO:0000313" key="1">
    <source>
        <dbReference type="EMBL" id="EAU53858.1"/>
    </source>
</evidence>
<protein>
    <submittedName>
        <fullName evidence="1">Uncharacterized protein</fullName>
    </submittedName>
</protein>
<evidence type="ECO:0000313" key="2">
    <source>
        <dbReference type="Proteomes" id="UP000005297"/>
    </source>
</evidence>
<keyword evidence="2" id="KW-1185">Reference proteome</keyword>
<dbReference type="InParanoid" id="Q0EX16"/>
<comment type="caution">
    <text evidence="1">The sequence shown here is derived from an EMBL/GenBank/DDBJ whole genome shotgun (WGS) entry which is preliminary data.</text>
</comment>
<proteinExistence type="predicted"/>
<name>Q0EX16_9PROT</name>
<dbReference type="EMBL" id="AATS01000016">
    <property type="protein sequence ID" value="EAU53858.1"/>
    <property type="molecule type" value="Genomic_DNA"/>
</dbReference>
<sequence length="234" mass="26931">MFNLIDLLAVEHPQKKQRGRSSQGGVKYRTICKRCNGRVLGESYDKDFKKFTDQTHKILNSLTLLALPSTLSIAVKPQRVMRAIIGHLCSVGVNRYQKGPHTEEIKSYILDPKLNLPSFINIYYWVYPYKRQILIRDAVLKDLGCEGQAYFWLMKFYPIAFFVVWDNPINYTFPNLQKLSRYRNASIDDVVELPLDLKKLPPECWPEQPTGSSIICYGNGSMGATESAKKRTIF</sequence>